<evidence type="ECO:0000313" key="1">
    <source>
        <dbReference type="EMBL" id="KAI4357834.1"/>
    </source>
</evidence>
<proteinExistence type="predicted"/>
<dbReference type="EMBL" id="CM039426">
    <property type="protein sequence ID" value="KAI4357834.1"/>
    <property type="molecule type" value="Genomic_DNA"/>
</dbReference>
<organism evidence="1 2">
    <name type="scientific">Bauhinia variegata</name>
    <name type="common">Purple orchid tree</name>
    <name type="synonym">Phanera variegata</name>
    <dbReference type="NCBI Taxonomy" id="167791"/>
    <lineage>
        <taxon>Eukaryota</taxon>
        <taxon>Viridiplantae</taxon>
        <taxon>Streptophyta</taxon>
        <taxon>Embryophyta</taxon>
        <taxon>Tracheophyta</taxon>
        <taxon>Spermatophyta</taxon>
        <taxon>Magnoliopsida</taxon>
        <taxon>eudicotyledons</taxon>
        <taxon>Gunneridae</taxon>
        <taxon>Pentapetalae</taxon>
        <taxon>rosids</taxon>
        <taxon>fabids</taxon>
        <taxon>Fabales</taxon>
        <taxon>Fabaceae</taxon>
        <taxon>Cercidoideae</taxon>
        <taxon>Cercideae</taxon>
        <taxon>Bauhiniinae</taxon>
        <taxon>Bauhinia</taxon>
    </lineage>
</organism>
<gene>
    <name evidence="1" type="ORF">L6164_001757</name>
</gene>
<reference evidence="1 2" key="1">
    <citation type="journal article" date="2022" name="DNA Res.">
        <title>Chromosomal-level genome assembly of the orchid tree Bauhinia variegata (Leguminosae; Cercidoideae) supports the allotetraploid origin hypothesis of Bauhinia.</title>
        <authorList>
            <person name="Zhong Y."/>
            <person name="Chen Y."/>
            <person name="Zheng D."/>
            <person name="Pang J."/>
            <person name="Liu Y."/>
            <person name="Luo S."/>
            <person name="Meng S."/>
            <person name="Qian L."/>
            <person name="Wei D."/>
            <person name="Dai S."/>
            <person name="Zhou R."/>
        </authorList>
    </citation>
    <scope>NUCLEOTIDE SEQUENCE [LARGE SCALE GENOMIC DNA]</scope>
    <source>
        <strain evidence="1">BV-YZ2020</strain>
    </source>
</reference>
<evidence type="ECO:0000313" key="2">
    <source>
        <dbReference type="Proteomes" id="UP000828941"/>
    </source>
</evidence>
<keyword evidence="2" id="KW-1185">Reference proteome</keyword>
<accession>A0ACB9QBY3</accession>
<name>A0ACB9QBY3_BAUVA</name>
<dbReference type="Proteomes" id="UP000828941">
    <property type="component" value="Chromosome 1"/>
</dbReference>
<comment type="caution">
    <text evidence="1">The sequence shown here is derived from an EMBL/GenBank/DDBJ whole genome shotgun (WGS) entry which is preliminary data.</text>
</comment>
<protein>
    <submittedName>
        <fullName evidence="1">Uncharacterized protein</fullName>
    </submittedName>
</protein>
<sequence>MEKLASTATTSYVSWKEVFISNDRGRREVHYFLKRRDGSSDLAVVGKEKSSRHMTYHYAIRHEALVLMGPSFSLLKLKSRREVIDWLNSICSDSSTEDVSAAAPIDSRDGCGYGMDIETLKDNQLRKLGSFTTDFSWLGSSWTCRKRRQHFQSFRRNGFKISVYDFVYVLAEEDKRLVAYLEDMYEDSRGNKMVVVRWFHKIDEVGIALPRPFCDREIFFSLCLQDLSVECIDGLTTVLSPQHYEKFQKEAGHTPLEPFVCDSQFDNDDVKPFDITQIKGYWRQEILRYMYTLSDLKSNGISEQSDDGPKQEENLLCSTGVRPKKRLRRVKIDVQDSVDLAAVESENQKSRIGENSLKQSVSSQLTSIKETNEISLQSLPVGSQVEVLSQDSGIRGCWFRASVIKKHKNKVKVRYHDIQDAADEDNKLEEWIPASRIAAEDNLGIHMHGRTMVRPAPQSNQCEISWVVGAGSLVDVWWHDGWWEGIVVQKESEAKYQVYFPGEKLVSSFDFGNLRRSQEWMGNEWMHLRERVDLVSSILSSLKTAQSPCESYDGKATVASSPGDGIQSNQENNCSDAEIDKSKSVVVPDLLKDGLLYQLRWKSSRKRRRGSPTRKLQYSETYGRKSPKESQSHASDKFMVPASLKVEHDDYKYRGDPSILGSSVVPSLTNLVMCR</sequence>